<proteinExistence type="predicted"/>
<keyword evidence="1" id="KW-0472">Membrane</keyword>
<evidence type="ECO:0000313" key="3">
    <source>
        <dbReference type="Proteomes" id="UP000199428"/>
    </source>
</evidence>
<organism evidence="2 3">
    <name type="scientific">Pseudobutyrivibrio xylanivorans</name>
    <dbReference type="NCBI Taxonomy" id="185007"/>
    <lineage>
        <taxon>Bacteria</taxon>
        <taxon>Bacillati</taxon>
        <taxon>Bacillota</taxon>
        <taxon>Clostridia</taxon>
        <taxon>Lachnospirales</taxon>
        <taxon>Lachnospiraceae</taxon>
        <taxon>Pseudobutyrivibrio</taxon>
    </lineage>
</organism>
<keyword evidence="1" id="KW-0812">Transmembrane</keyword>
<accession>A0A1G5RZ58</accession>
<reference evidence="2 3" key="1">
    <citation type="submission" date="2016-10" db="EMBL/GenBank/DDBJ databases">
        <authorList>
            <person name="de Groot N.N."/>
        </authorList>
    </citation>
    <scope>NUCLEOTIDE SEQUENCE [LARGE SCALE GENOMIC DNA]</scope>
    <source>
        <strain evidence="2 3">DSM 10317</strain>
    </source>
</reference>
<name>A0A1G5RZ58_PSEXY</name>
<evidence type="ECO:0000256" key="1">
    <source>
        <dbReference type="SAM" id="Phobius"/>
    </source>
</evidence>
<keyword evidence="1" id="KW-1133">Transmembrane helix</keyword>
<protein>
    <submittedName>
        <fullName evidence="2">Uncharacterized protein</fullName>
    </submittedName>
</protein>
<feature type="transmembrane region" description="Helical" evidence="1">
    <location>
        <begin position="101"/>
        <end position="121"/>
    </location>
</feature>
<dbReference type="RefSeq" id="WP_028246704.1">
    <property type="nucleotide sequence ID" value="NZ_FMWK01000008.1"/>
</dbReference>
<dbReference type="EMBL" id="FMWK01000008">
    <property type="protein sequence ID" value="SCZ79404.1"/>
    <property type="molecule type" value="Genomic_DNA"/>
</dbReference>
<dbReference type="AlphaFoldDB" id="A0A1G5RZ58"/>
<dbReference type="Proteomes" id="UP000199428">
    <property type="component" value="Unassembled WGS sequence"/>
</dbReference>
<gene>
    <name evidence="2" type="ORF">SAMN02910350_01777</name>
</gene>
<evidence type="ECO:0000313" key="2">
    <source>
        <dbReference type="EMBL" id="SCZ79404.1"/>
    </source>
</evidence>
<sequence length="123" mass="14053">MISEENIIDLSDFAERDIKEEFTRLKDSISVLEKLIDSKDLEQPGENNGNIAKQLKSSIRENIEEVTLPLEQKCDVLETKLNGIQETLNQVKLRQETREKLLILNSIGLGIILVIYILNYIGI</sequence>